<proteinExistence type="predicted"/>
<dbReference type="Pfam" id="PF13432">
    <property type="entry name" value="TPR_16"/>
    <property type="match status" value="1"/>
</dbReference>
<accession>A0ABY7VL30</accession>
<dbReference type="Pfam" id="PF13181">
    <property type="entry name" value="TPR_8"/>
    <property type="match status" value="1"/>
</dbReference>
<name>A0ABY7VL30_9GAMM</name>
<sequence length="469" mass="53092">MMMTKKYNFSHYKSHLPLAVLKQCLLLLLALFALLVLALFKASASVIEVLPKLEQMIENQQIMQSHDNQVQLGPVIDMITKKQYREAITLLLPLQQQNPGNKNLCYLLGLSYVGQENWQKADTVTRACIEIDNKWPQIYSLRALVLSALGRNKAALQQYNFVIALTPKVPGAYLQRAKFLYANRKNDPQALNKAMNDIAKYLQLNGNAASSHGLLGLVYLALNQPEPAKKYLLKTIKAQPDNLVILSKLLPLYYQQGQVRQAHTLLLASGKSFNKLDKEKHSQFKFLQAKHAIAAKETARVAGYFQAALKLKPEHVAARKAYIHWLDKQERLPETIPLVKQGLAFAPEDSYFISYLAWALADEGTDLAQAQSWLDKAKVLTPENVFLSDTQAWLHVRQGNYQQALKHIQPSISYAPQVPEIAYHLGVIHYKLGEKNKAIEYLQLSLKLPESFNGRTQARALLKNLYQLN</sequence>
<organism evidence="4 5">
    <name type="scientific">Thalassomonas haliotis</name>
    <dbReference type="NCBI Taxonomy" id="485448"/>
    <lineage>
        <taxon>Bacteria</taxon>
        <taxon>Pseudomonadati</taxon>
        <taxon>Pseudomonadota</taxon>
        <taxon>Gammaproteobacteria</taxon>
        <taxon>Alteromonadales</taxon>
        <taxon>Colwelliaceae</taxon>
        <taxon>Thalassomonas</taxon>
    </lineage>
</organism>
<dbReference type="PROSITE" id="PS50005">
    <property type="entry name" value="TPR"/>
    <property type="match status" value="2"/>
</dbReference>
<keyword evidence="1" id="KW-0677">Repeat</keyword>
<dbReference type="SUPFAM" id="SSF48452">
    <property type="entry name" value="TPR-like"/>
    <property type="match status" value="1"/>
</dbReference>
<gene>
    <name evidence="4" type="ORF">H3N35_10210</name>
</gene>
<dbReference type="SMART" id="SM00028">
    <property type="entry name" value="TPR"/>
    <property type="match status" value="6"/>
</dbReference>
<dbReference type="Gene3D" id="1.25.40.10">
    <property type="entry name" value="Tetratricopeptide repeat domain"/>
    <property type="match status" value="3"/>
</dbReference>
<dbReference type="SUPFAM" id="SSF48439">
    <property type="entry name" value="Protein prenylyltransferase"/>
    <property type="match status" value="1"/>
</dbReference>
<evidence type="ECO:0000313" key="5">
    <source>
        <dbReference type="Proteomes" id="UP001215231"/>
    </source>
</evidence>
<dbReference type="InterPro" id="IPR019734">
    <property type="entry name" value="TPR_rpt"/>
</dbReference>
<dbReference type="InterPro" id="IPR050498">
    <property type="entry name" value="Ycf3"/>
</dbReference>
<evidence type="ECO:0000256" key="3">
    <source>
        <dbReference type="PROSITE-ProRule" id="PRU00339"/>
    </source>
</evidence>
<protein>
    <submittedName>
        <fullName evidence="4">Tetratricopeptide repeat protein</fullName>
    </submittedName>
</protein>
<feature type="repeat" description="TPR" evidence="3">
    <location>
        <begin position="419"/>
        <end position="452"/>
    </location>
</feature>
<keyword evidence="5" id="KW-1185">Reference proteome</keyword>
<evidence type="ECO:0000256" key="1">
    <source>
        <dbReference type="ARBA" id="ARBA00022737"/>
    </source>
</evidence>
<feature type="repeat" description="TPR" evidence="3">
    <location>
        <begin position="209"/>
        <end position="242"/>
    </location>
</feature>
<dbReference type="Proteomes" id="UP001215231">
    <property type="component" value="Chromosome"/>
</dbReference>
<reference evidence="4 5" key="1">
    <citation type="journal article" date="2022" name="Mar. Drugs">
        <title>Bioassay-Guided Fractionation Leads to the Detection of Cholic Acid Generated by the Rare Thalassomonas sp.</title>
        <authorList>
            <person name="Pheiffer F."/>
            <person name="Schneider Y.K."/>
            <person name="Hansen E.H."/>
            <person name="Andersen J.H."/>
            <person name="Isaksson J."/>
            <person name="Busche T."/>
            <person name="R C."/>
            <person name="Kalinowski J."/>
            <person name="Zyl L.V."/>
            <person name="Trindade M."/>
        </authorList>
    </citation>
    <scope>NUCLEOTIDE SEQUENCE [LARGE SCALE GENOMIC DNA]</scope>
    <source>
        <strain evidence="4 5">A5K-61T</strain>
    </source>
</reference>
<dbReference type="EMBL" id="CP059693">
    <property type="protein sequence ID" value="WDE13766.1"/>
    <property type="molecule type" value="Genomic_DNA"/>
</dbReference>
<dbReference type="RefSeq" id="WP_274054199.1">
    <property type="nucleotide sequence ID" value="NZ_CP059693.1"/>
</dbReference>
<dbReference type="InterPro" id="IPR011990">
    <property type="entry name" value="TPR-like_helical_dom_sf"/>
</dbReference>
<dbReference type="PANTHER" id="PTHR44858">
    <property type="entry name" value="TETRATRICOPEPTIDE REPEAT PROTEIN 6"/>
    <property type="match status" value="1"/>
</dbReference>
<dbReference type="PANTHER" id="PTHR44858:SF1">
    <property type="entry name" value="UDP-N-ACETYLGLUCOSAMINE--PEPTIDE N-ACETYLGLUCOSAMINYLTRANSFERASE SPINDLY-RELATED"/>
    <property type="match status" value="1"/>
</dbReference>
<evidence type="ECO:0000256" key="2">
    <source>
        <dbReference type="ARBA" id="ARBA00022803"/>
    </source>
</evidence>
<evidence type="ECO:0000313" key="4">
    <source>
        <dbReference type="EMBL" id="WDE13766.1"/>
    </source>
</evidence>
<keyword evidence="2 3" id="KW-0802">TPR repeat</keyword>